<proteinExistence type="inferred from homology"/>
<feature type="domain" description="Tyrosine specific protein phosphatases" evidence="2">
    <location>
        <begin position="110"/>
        <end position="153"/>
    </location>
</feature>
<dbReference type="RefSeq" id="WP_090790795.1">
    <property type="nucleotide sequence ID" value="NZ_BOND01000024.1"/>
</dbReference>
<reference evidence="4" key="1">
    <citation type="submission" date="2016-10" db="EMBL/GenBank/DDBJ databases">
        <authorList>
            <person name="Varghese N."/>
            <person name="Submissions S."/>
        </authorList>
    </citation>
    <scope>NUCLEOTIDE SEQUENCE [LARGE SCALE GENOMIC DNA]</scope>
    <source>
        <strain evidence="4">DSM 44718</strain>
    </source>
</reference>
<dbReference type="SUPFAM" id="SSF52799">
    <property type="entry name" value="(Phosphotyrosine protein) phosphatases II"/>
    <property type="match status" value="1"/>
</dbReference>
<dbReference type="PROSITE" id="PS50056">
    <property type="entry name" value="TYR_PHOSPHATASE_2"/>
    <property type="match status" value="1"/>
</dbReference>
<gene>
    <name evidence="3" type="ORF">SAMN05421684_2790</name>
</gene>
<protein>
    <submittedName>
        <fullName evidence="3">Protein-tyrosine phosphatase</fullName>
    </submittedName>
</protein>
<dbReference type="InterPro" id="IPR000387">
    <property type="entry name" value="Tyr_Pase_dom"/>
</dbReference>
<name>A0A1H3PCV1_9ACTN</name>
<organism evidence="3 4">
    <name type="scientific">Asanoa ishikariensis</name>
    <dbReference type="NCBI Taxonomy" id="137265"/>
    <lineage>
        <taxon>Bacteria</taxon>
        <taxon>Bacillati</taxon>
        <taxon>Actinomycetota</taxon>
        <taxon>Actinomycetes</taxon>
        <taxon>Micromonosporales</taxon>
        <taxon>Micromonosporaceae</taxon>
        <taxon>Asanoa</taxon>
    </lineage>
</organism>
<dbReference type="AlphaFoldDB" id="A0A1H3PCV1"/>
<evidence type="ECO:0000313" key="3">
    <source>
        <dbReference type="EMBL" id="SDY98992.1"/>
    </source>
</evidence>
<dbReference type="PANTHER" id="PTHR31126">
    <property type="entry name" value="TYROSINE-PROTEIN PHOSPHATASE"/>
    <property type="match status" value="1"/>
</dbReference>
<evidence type="ECO:0000259" key="2">
    <source>
        <dbReference type="PROSITE" id="PS50056"/>
    </source>
</evidence>
<dbReference type="InterPro" id="IPR016130">
    <property type="entry name" value="Tyr_Pase_AS"/>
</dbReference>
<dbReference type="Gene3D" id="3.90.190.10">
    <property type="entry name" value="Protein tyrosine phosphatase superfamily"/>
    <property type="match status" value="1"/>
</dbReference>
<dbReference type="OrthoDB" id="1188001at2"/>
<comment type="similarity">
    <text evidence="1">Belongs to the protein-tyrosine phosphatase family.</text>
</comment>
<dbReference type="Proteomes" id="UP000199632">
    <property type="component" value="Unassembled WGS sequence"/>
</dbReference>
<dbReference type="PROSITE" id="PS00383">
    <property type="entry name" value="TYR_PHOSPHATASE_1"/>
    <property type="match status" value="1"/>
</dbReference>
<dbReference type="Pfam" id="PF13350">
    <property type="entry name" value="Y_phosphatase3"/>
    <property type="match status" value="1"/>
</dbReference>
<keyword evidence="4" id="KW-1185">Reference proteome</keyword>
<dbReference type="PANTHER" id="PTHR31126:SF1">
    <property type="entry name" value="TYROSINE SPECIFIC PROTEIN PHOSPHATASES DOMAIN-CONTAINING PROTEIN"/>
    <property type="match status" value="1"/>
</dbReference>
<accession>A0A1H3PCV1</accession>
<dbReference type="InterPro" id="IPR026893">
    <property type="entry name" value="Tyr/Ser_Pase_IphP-type"/>
</dbReference>
<dbReference type="InterPro" id="IPR029021">
    <property type="entry name" value="Prot-tyrosine_phosphatase-like"/>
</dbReference>
<dbReference type="GO" id="GO:0004721">
    <property type="term" value="F:phosphoprotein phosphatase activity"/>
    <property type="evidence" value="ECO:0007669"/>
    <property type="project" value="InterPro"/>
</dbReference>
<dbReference type="EMBL" id="FNQB01000001">
    <property type="protein sequence ID" value="SDY98992.1"/>
    <property type="molecule type" value="Genomic_DNA"/>
</dbReference>
<evidence type="ECO:0000313" key="4">
    <source>
        <dbReference type="Proteomes" id="UP000199632"/>
    </source>
</evidence>
<sequence length="242" mass="26094">MRHVAFDRLHNFRDVGGYSTSEGRTVRWGRLYRSDGLGKLAGADWVKFQTLGVRTVIDLRHPEEVARRGRVPGYDGLAYYNLSIEHRPCRQATVAPEVEPVRFLADRNAEVLADGVVEIGQALDVIAAAGSAPVVIHCAAGKDRTGLLAALVLSLVGVGDDDIIADYALTELAAAKFIKDWEANPANPAITWPGYGLAPADAMRLTLKELAAAYGSVHDYAREHLGVDDALLAGLRATLLDP</sequence>
<dbReference type="STRING" id="137265.SAMN05421684_2790"/>
<evidence type="ECO:0000256" key="1">
    <source>
        <dbReference type="ARBA" id="ARBA00009580"/>
    </source>
</evidence>